<feature type="compositionally biased region" description="Polar residues" evidence="2">
    <location>
        <begin position="386"/>
        <end position="409"/>
    </location>
</feature>
<dbReference type="AlphaFoldDB" id="A0AAV5A0M1"/>
<feature type="compositionally biased region" description="Basic and acidic residues" evidence="2">
    <location>
        <begin position="88"/>
        <end position="102"/>
    </location>
</feature>
<dbReference type="EMBL" id="BPWL01000001">
    <property type="protein sequence ID" value="GJJ06566.1"/>
    <property type="molecule type" value="Genomic_DNA"/>
</dbReference>
<feature type="region of interest" description="Disordered" evidence="2">
    <location>
        <begin position="239"/>
        <end position="269"/>
    </location>
</feature>
<accession>A0AAV5A0M1</accession>
<feature type="region of interest" description="Disordered" evidence="2">
    <location>
        <begin position="88"/>
        <end position="120"/>
    </location>
</feature>
<evidence type="ECO:0000256" key="1">
    <source>
        <dbReference type="SAM" id="Coils"/>
    </source>
</evidence>
<evidence type="ECO:0000256" key="2">
    <source>
        <dbReference type="SAM" id="MobiDB-lite"/>
    </source>
</evidence>
<gene>
    <name evidence="3" type="ORF">Clacol_000759</name>
</gene>
<feature type="region of interest" description="Disordered" evidence="2">
    <location>
        <begin position="351"/>
        <end position="487"/>
    </location>
</feature>
<name>A0AAV5A0M1_9AGAM</name>
<keyword evidence="1" id="KW-0175">Coiled coil</keyword>
<keyword evidence="4" id="KW-1185">Reference proteome</keyword>
<comment type="caution">
    <text evidence="3">The sequence shown here is derived from an EMBL/GenBank/DDBJ whole genome shotgun (WGS) entry which is preliminary data.</text>
</comment>
<proteinExistence type="predicted"/>
<feature type="compositionally biased region" description="Basic residues" evidence="2">
    <location>
        <begin position="11"/>
        <end position="22"/>
    </location>
</feature>
<organism evidence="3 4">
    <name type="scientific">Clathrus columnatus</name>
    <dbReference type="NCBI Taxonomy" id="1419009"/>
    <lineage>
        <taxon>Eukaryota</taxon>
        <taxon>Fungi</taxon>
        <taxon>Dikarya</taxon>
        <taxon>Basidiomycota</taxon>
        <taxon>Agaricomycotina</taxon>
        <taxon>Agaricomycetes</taxon>
        <taxon>Phallomycetidae</taxon>
        <taxon>Phallales</taxon>
        <taxon>Clathraceae</taxon>
        <taxon>Clathrus</taxon>
    </lineage>
</organism>
<dbReference type="Proteomes" id="UP001050691">
    <property type="component" value="Unassembled WGS sequence"/>
</dbReference>
<sequence length="803" mass="91553">MSQFQPPKTPVKQRSRKSLHKRHSFDVVDMEDMYDVSPTLGTKKGRASLGPEFHMLDSQKTMIPMLWASKSVLLSSAADDKRMLRRLSKEETGDSMDSDDRTTNPGLTSNNPSSAHSMEFSSDIDPFSTPFLYRINQVATVSKEDTKENAPVFGIDFDSPTKRSNPNERFVILPDSPLGKQVVSMLHNTPTMASTESILFPLISGTIPGVIDSSQRNRLLRTPSTMLCFASFDALTARASTKKPNERDSGSEPASSSTMNSQLSSDGKRIVVETDASTGICTWRFVPRAKMELGVDQEGTWPRLVQLCGRVVRMTQDQWDIHKLDPEYECIVRAPPEITCIDRILPASNDIPENVPSGTHPINQTPTHQSMKMEGTTPTPKGRESMPSSDEPTSSIPKKHPATTNQDPFSPNRMAVDSDTHYFQFSPGQPTPKPLKGKRPRGTPTIRGNFMKTQSQTTANRRRESSPLDSEETEVDTETGPTKRTRVGDPLISRQALHSRRARREWKRKAELDARLKARRDVLQNAFWDELGVPPELRDPTYFSDATETSTGPVEEEADVFGVGASESTTEAEHEEDNETIRQIKIEESRRKLAELERDKPLWEEAARRRKEEELRQAEARRQEEIRQEEEERQRAAYRRYREQWELEQQAHEREMRKRQKGSEMFVSSTVTGRSSTYRWSSKHALQRYMDTATRFDNAKYNTTNPLTFQSIPWPILSASFSINEIEWKAVEKFFEKAKLNLPPKEFQELVEKSHKRFHPDRWRSRRVLASVQDELERDILEVAGSTVAQALTPLWKQVTGRE</sequence>
<evidence type="ECO:0000313" key="3">
    <source>
        <dbReference type="EMBL" id="GJJ06566.1"/>
    </source>
</evidence>
<protein>
    <submittedName>
        <fullName evidence="3">Uncharacterized protein</fullName>
    </submittedName>
</protein>
<reference evidence="3" key="1">
    <citation type="submission" date="2021-10" db="EMBL/GenBank/DDBJ databases">
        <title>De novo Genome Assembly of Clathrus columnatus (Basidiomycota, Fungi) Using Illumina and Nanopore Sequence Data.</title>
        <authorList>
            <person name="Ogiso-Tanaka E."/>
            <person name="Itagaki H."/>
            <person name="Hosoya T."/>
            <person name="Hosaka K."/>
        </authorList>
    </citation>
    <scope>NUCLEOTIDE SEQUENCE</scope>
    <source>
        <strain evidence="3">MO-923</strain>
    </source>
</reference>
<feature type="coiled-coil region" evidence="1">
    <location>
        <begin position="586"/>
        <end position="635"/>
    </location>
</feature>
<feature type="compositionally biased region" description="Polar residues" evidence="2">
    <location>
        <begin position="252"/>
        <end position="265"/>
    </location>
</feature>
<feature type="compositionally biased region" description="Polar residues" evidence="2">
    <location>
        <begin position="356"/>
        <end position="370"/>
    </location>
</feature>
<evidence type="ECO:0000313" key="4">
    <source>
        <dbReference type="Proteomes" id="UP001050691"/>
    </source>
</evidence>
<feature type="region of interest" description="Disordered" evidence="2">
    <location>
        <begin position="1"/>
        <end position="22"/>
    </location>
</feature>
<feature type="compositionally biased region" description="Polar residues" evidence="2">
    <location>
        <begin position="103"/>
        <end position="120"/>
    </location>
</feature>